<sequence length="235" mass="26800">MHLQNPDCSQEDTSRLENMDHQKLSNGASTRHWQYPVSCEDKTTINFAEQFEYFCSNIADNASSCISSKMILSPDLPYVIKGTSCISSFDNNQESTSMDTGESQQESEQTRLFMQEGSMSSSLEREAKNNVSQNIQCFNSEEWQHGLTQEIDRLRLDVVKPDIIVWEESQDTNLERNANSWYAKEEGHFDIHVPQMNYKITQDPCLSVPNISITDEKRRPPLPDLGENSRGAFSA</sequence>
<evidence type="ECO:0000256" key="1">
    <source>
        <dbReference type="SAM" id="MobiDB-lite"/>
    </source>
</evidence>
<protein>
    <submittedName>
        <fullName evidence="3">Uncharacterized protein LOC111085040</fullName>
    </submittedName>
</protein>
<dbReference type="RefSeq" id="XP_022237740.1">
    <property type="nucleotide sequence ID" value="XM_022382032.1"/>
</dbReference>
<evidence type="ECO:0000313" key="2">
    <source>
        <dbReference type="Proteomes" id="UP000694941"/>
    </source>
</evidence>
<proteinExistence type="predicted"/>
<name>A0ABM1S285_LIMPO</name>
<feature type="region of interest" description="Disordered" evidence="1">
    <location>
        <begin position="211"/>
        <end position="235"/>
    </location>
</feature>
<gene>
    <name evidence="3" type="primary">LOC111085040</name>
</gene>
<reference evidence="3" key="1">
    <citation type="submission" date="2025-08" db="UniProtKB">
        <authorList>
            <consortium name="RefSeq"/>
        </authorList>
    </citation>
    <scope>IDENTIFICATION</scope>
    <source>
        <tissue evidence="3">Muscle</tissue>
    </source>
</reference>
<dbReference type="GeneID" id="111085040"/>
<accession>A0ABM1S285</accession>
<feature type="region of interest" description="Disordered" evidence="1">
    <location>
        <begin position="90"/>
        <end position="109"/>
    </location>
</feature>
<evidence type="ECO:0000313" key="3">
    <source>
        <dbReference type="RefSeq" id="XP_022237740.1"/>
    </source>
</evidence>
<keyword evidence="2" id="KW-1185">Reference proteome</keyword>
<dbReference type="Proteomes" id="UP000694941">
    <property type="component" value="Unplaced"/>
</dbReference>
<organism evidence="2 3">
    <name type="scientific">Limulus polyphemus</name>
    <name type="common">Atlantic horseshoe crab</name>
    <dbReference type="NCBI Taxonomy" id="6850"/>
    <lineage>
        <taxon>Eukaryota</taxon>
        <taxon>Metazoa</taxon>
        <taxon>Ecdysozoa</taxon>
        <taxon>Arthropoda</taxon>
        <taxon>Chelicerata</taxon>
        <taxon>Merostomata</taxon>
        <taxon>Xiphosura</taxon>
        <taxon>Limulidae</taxon>
        <taxon>Limulus</taxon>
    </lineage>
</organism>